<dbReference type="HAMAP" id="MF_00055">
    <property type="entry name" value="MEMO1"/>
    <property type="match status" value="1"/>
</dbReference>
<dbReference type="Pfam" id="PF01875">
    <property type="entry name" value="Memo"/>
    <property type="match status" value="1"/>
</dbReference>
<dbReference type="RefSeq" id="WP_199386675.1">
    <property type="nucleotide sequence ID" value="NZ_JAEMHM010000025.1"/>
</dbReference>
<reference evidence="3" key="1">
    <citation type="submission" date="2020-12" db="EMBL/GenBank/DDBJ databases">
        <title>Geomonas sp. Red875, isolated from river sediment.</title>
        <authorList>
            <person name="Xu Z."/>
            <person name="Zhang Z."/>
            <person name="Masuda Y."/>
            <person name="Itoh H."/>
            <person name="Senoo K."/>
        </authorList>
    </citation>
    <scope>NUCLEOTIDE SEQUENCE</scope>
    <source>
        <strain evidence="3">Red875</strain>
    </source>
</reference>
<protein>
    <recommendedName>
        <fullName evidence="2">MEMO1 family protein JFN93_22700</fullName>
    </recommendedName>
</protein>
<organism evidence="3 4">
    <name type="scientific">Geomesophilobacter sediminis</name>
    <dbReference type="NCBI Taxonomy" id="2798584"/>
    <lineage>
        <taxon>Bacteria</taxon>
        <taxon>Pseudomonadati</taxon>
        <taxon>Thermodesulfobacteriota</taxon>
        <taxon>Desulfuromonadia</taxon>
        <taxon>Geobacterales</taxon>
        <taxon>Geobacteraceae</taxon>
        <taxon>Geomesophilobacter</taxon>
    </lineage>
</organism>
<keyword evidence="4" id="KW-1185">Reference proteome</keyword>
<evidence type="ECO:0000256" key="2">
    <source>
        <dbReference type="HAMAP-Rule" id="MF_00055"/>
    </source>
</evidence>
<evidence type="ECO:0000313" key="4">
    <source>
        <dbReference type="Proteomes" id="UP000636888"/>
    </source>
</evidence>
<comment type="similarity">
    <text evidence="1 2">Belongs to the MEMO1 family.</text>
</comment>
<dbReference type="EMBL" id="JAEMHM010000025">
    <property type="protein sequence ID" value="MBJ6727534.1"/>
    <property type="molecule type" value="Genomic_DNA"/>
</dbReference>
<dbReference type="AlphaFoldDB" id="A0A8J7M2H1"/>
<dbReference type="Proteomes" id="UP000636888">
    <property type="component" value="Unassembled WGS sequence"/>
</dbReference>
<dbReference type="NCBIfam" id="TIGR04336">
    <property type="entry name" value="AmmeMemoSam_B"/>
    <property type="match status" value="1"/>
</dbReference>
<dbReference type="InterPro" id="IPR002737">
    <property type="entry name" value="MEMO1_fam"/>
</dbReference>
<evidence type="ECO:0000256" key="1">
    <source>
        <dbReference type="ARBA" id="ARBA00006315"/>
    </source>
</evidence>
<dbReference type="Gene3D" id="3.40.830.10">
    <property type="entry name" value="LigB-like"/>
    <property type="match status" value="1"/>
</dbReference>
<dbReference type="SUPFAM" id="SSF53213">
    <property type="entry name" value="LigB-like"/>
    <property type="match status" value="1"/>
</dbReference>
<comment type="caution">
    <text evidence="3">The sequence shown here is derived from an EMBL/GenBank/DDBJ whole genome shotgun (WGS) entry which is preliminary data.</text>
</comment>
<dbReference type="PANTHER" id="PTHR11060:SF0">
    <property type="entry name" value="PROTEIN MEMO1"/>
    <property type="match status" value="1"/>
</dbReference>
<evidence type="ECO:0000313" key="3">
    <source>
        <dbReference type="EMBL" id="MBJ6727534.1"/>
    </source>
</evidence>
<gene>
    <name evidence="3" type="primary">amrB</name>
    <name evidence="3" type="ORF">JFN93_22700</name>
</gene>
<dbReference type="PANTHER" id="PTHR11060">
    <property type="entry name" value="PROTEIN MEMO1"/>
    <property type="match status" value="1"/>
</dbReference>
<proteinExistence type="inferred from homology"/>
<dbReference type="CDD" id="cd07361">
    <property type="entry name" value="MEMO_like"/>
    <property type="match status" value="1"/>
</dbReference>
<sequence>MLRHPAVAGQFYTDDPAQLRRELDRFIVSGERRRALGIISPHAGYVYSGAVAGRVFGKVEIPNTVLVLGPNHHGVGAPAALYPAGEWLLPNGRVAIDQRLSELILKHAPFVTEDPTAHRFEHSLEVQVPFLQHENPHVTIAAICLGFSDFRSCSALGNALAAAITEYGDPVLIVASSDMTHYESAAAAKEKDHLALQEIERLDPEALLKTCRARNITMCGVVPATVMLVAAKALGATSAQVISYASSGEVNGDYDRVVGYAAVAVC</sequence>
<name>A0A8J7M2H1_9BACT</name>
<accession>A0A8J7M2H1</accession>